<reference evidence="3 4" key="1">
    <citation type="submission" date="2020-08" db="EMBL/GenBank/DDBJ databases">
        <title>Novel species isolated from subtropical streams in China.</title>
        <authorList>
            <person name="Lu H."/>
        </authorList>
    </citation>
    <scope>NUCLEOTIDE SEQUENCE [LARGE SCALE GENOMIC DNA]</scope>
    <source>
        <strain evidence="3 4">CY22W</strain>
    </source>
</reference>
<organism evidence="3 4">
    <name type="scientific">Undibacterium curvum</name>
    <dbReference type="NCBI Taxonomy" id="2762294"/>
    <lineage>
        <taxon>Bacteria</taxon>
        <taxon>Pseudomonadati</taxon>
        <taxon>Pseudomonadota</taxon>
        <taxon>Betaproteobacteria</taxon>
        <taxon>Burkholderiales</taxon>
        <taxon>Oxalobacteraceae</taxon>
        <taxon>Undibacterium</taxon>
    </lineage>
</organism>
<gene>
    <name evidence="3" type="ORF">H8K43_13430</name>
</gene>
<feature type="compositionally biased region" description="Low complexity" evidence="2">
    <location>
        <begin position="175"/>
        <end position="190"/>
    </location>
</feature>
<feature type="compositionally biased region" description="Polar residues" evidence="2">
    <location>
        <begin position="202"/>
        <end position="219"/>
    </location>
</feature>
<proteinExistence type="predicted"/>
<feature type="region of interest" description="Disordered" evidence="2">
    <location>
        <begin position="175"/>
        <end position="236"/>
    </location>
</feature>
<keyword evidence="1" id="KW-0175">Coiled coil</keyword>
<comment type="caution">
    <text evidence="3">The sequence shown here is derived from an EMBL/GenBank/DDBJ whole genome shotgun (WGS) entry which is preliminary data.</text>
</comment>
<evidence type="ECO:0000256" key="2">
    <source>
        <dbReference type="SAM" id="MobiDB-lite"/>
    </source>
</evidence>
<evidence type="ECO:0000313" key="4">
    <source>
        <dbReference type="Proteomes" id="UP000654304"/>
    </source>
</evidence>
<feature type="coiled-coil region" evidence="1">
    <location>
        <begin position="50"/>
        <end position="77"/>
    </location>
</feature>
<dbReference type="Proteomes" id="UP000654304">
    <property type="component" value="Unassembled WGS sequence"/>
</dbReference>
<keyword evidence="4" id="KW-1185">Reference proteome</keyword>
<protein>
    <submittedName>
        <fullName evidence="3">DUF2076 family protein</fullName>
    </submittedName>
</protein>
<evidence type="ECO:0000313" key="3">
    <source>
        <dbReference type="EMBL" id="MBC3932685.1"/>
    </source>
</evidence>
<dbReference type="Pfam" id="PF09849">
    <property type="entry name" value="DUF2076"/>
    <property type="match status" value="1"/>
</dbReference>
<accession>A0ABR7A722</accession>
<sequence>MSPQETQVLQNFLEQLVQVSAVNPDPQAQTLIQQAVSKQPHASYLLVQRALLLEQALADANSQIAALQADIREQKALNQLNQQTNSQTSPRFLDAGNTGWGNSAVTRPAATSPLAASTYPATTPSTPAWNPAPAAGSGLFGQSGSMLGTVAATAAGVAAGAFLYQGISHMMGSPAQQGLASAPSGAASLSNNDGGLQPGYFDQNQPLSSPLESLDQDSVQALDDSAGLDSSDMDLI</sequence>
<dbReference type="RefSeq" id="WP_186904308.1">
    <property type="nucleotide sequence ID" value="NZ_JACOGD010000006.1"/>
</dbReference>
<dbReference type="InterPro" id="IPR018648">
    <property type="entry name" value="DUF2076"/>
</dbReference>
<evidence type="ECO:0000256" key="1">
    <source>
        <dbReference type="SAM" id="Coils"/>
    </source>
</evidence>
<dbReference type="EMBL" id="JACOGD010000006">
    <property type="protein sequence ID" value="MBC3932685.1"/>
    <property type="molecule type" value="Genomic_DNA"/>
</dbReference>
<name>A0ABR7A722_9BURK</name>